<dbReference type="PROSITE" id="PS00788">
    <property type="entry name" value="CHORISMATE_SYNTHASE_2"/>
    <property type="match status" value="1"/>
</dbReference>
<comment type="pathway">
    <text evidence="1">Metabolic intermediate biosynthesis; chorismate biosynthesis; chorismate from D-erythrose 4-phosphate and phosphoenolpyruvate: step 7/7.</text>
</comment>
<keyword evidence="5" id="KW-0057">Aromatic amino acid biosynthesis</keyword>
<evidence type="ECO:0000256" key="3">
    <source>
        <dbReference type="ARBA" id="ARBA00013036"/>
    </source>
</evidence>
<dbReference type="EC" id="4.2.3.5" evidence="3"/>
<dbReference type="Pfam" id="PF01264">
    <property type="entry name" value="Chorismate_synt"/>
    <property type="match status" value="1"/>
</dbReference>
<evidence type="ECO:0000313" key="8">
    <source>
        <dbReference type="EMBL" id="KAJ6819356.1"/>
    </source>
</evidence>
<reference evidence="8" key="2">
    <citation type="submission" date="2023-04" db="EMBL/GenBank/DDBJ databases">
        <authorList>
            <person name="Bruccoleri R.E."/>
            <person name="Oakeley E.J."/>
            <person name="Faust A.-M."/>
            <person name="Dessus-Babus S."/>
            <person name="Altorfer M."/>
            <person name="Burckhardt D."/>
            <person name="Oertli M."/>
            <person name="Naumann U."/>
            <person name="Petersen F."/>
            <person name="Wong J."/>
        </authorList>
    </citation>
    <scope>NUCLEOTIDE SEQUENCE</scope>
    <source>
        <strain evidence="8">GSM-AAB239-AS_SAM_17_03QT</strain>
        <tissue evidence="8">Leaf</tissue>
    </source>
</reference>
<dbReference type="GO" id="GO:0004107">
    <property type="term" value="F:chorismate synthase activity"/>
    <property type="evidence" value="ECO:0007669"/>
    <property type="project" value="UniProtKB-EC"/>
</dbReference>
<gene>
    <name evidence="8" type="ORF">M6B38_402755</name>
</gene>
<keyword evidence="9" id="KW-1185">Reference proteome</keyword>
<organism evidence="8 9">
    <name type="scientific">Iris pallida</name>
    <name type="common">Sweet iris</name>
    <dbReference type="NCBI Taxonomy" id="29817"/>
    <lineage>
        <taxon>Eukaryota</taxon>
        <taxon>Viridiplantae</taxon>
        <taxon>Streptophyta</taxon>
        <taxon>Embryophyta</taxon>
        <taxon>Tracheophyta</taxon>
        <taxon>Spermatophyta</taxon>
        <taxon>Magnoliopsida</taxon>
        <taxon>Liliopsida</taxon>
        <taxon>Asparagales</taxon>
        <taxon>Iridaceae</taxon>
        <taxon>Iridoideae</taxon>
        <taxon>Irideae</taxon>
        <taxon>Iris</taxon>
    </lineage>
</organism>
<dbReference type="SUPFAM" id="SSF103263">
    <property type="entry name" value="Chorismate synthase, AroC"/>
    <property type="match status" value="1"/>
</dbReference>
<dbReference type="InterPro" id="IPR000453">
    <property type="entry name" value="Chorismate_synth"/>
</dbReference>
<comment type="caution">
    <text evidence="8">The sequence shown here is derived from an EMBL/GenBank/DDBJ whole genome shotgun (WGS) entry which is preliminary data.</text>
</comment>
<reference evidence="8" key="1">
    <citation type="journal article" date="2023" name="GigaByte">
        <title>Genome assembly of the bearded iris, Iris pallida Lam.</title>
        <authorList>
            <person name="Bruccoleri R.E."/>
            <person name="Oakeley E.J."/>
            <person name="Faust A.M.E."/>
            <person name="Altorfer M."/>
            <person name="Dessus-Babus S."/>
            <person name="Burckhardt D."/>
            <person name="Oertli M."/>
            <person name="Naumann U."/>
            <person name="Petersen F."/>
            <person name="Wong J."/>
        </authorList>
    </citation>
    <scope>NUCLEOTIDE SEQUENCE</scope>
    <source>
        <strain evidence="8">GSM-AAB239-AS_SAM_17_03QT</strain>
    </source>
</reference>
<dbReference type="GO" id="GO:0009423">
    <property type="term" value="P:chorismate biosynthetic process"/>
    <property type="evidence" value="ECO:0007669"/>
    <property type="project" value="TreeGrafter"/>
</dbReference>
<evidence type="ECO:0000256" key="1">
    <source>
        <dbReference type="ARBA" id="ARBA00005044"/>
    </source>
</evidence>
<feature type="compositionally biased region" description="Low complexity" evidence="7">
    <location>
        <begin position="31"/>
        <end position="41"/>
    </location>
</feature>
<evidence type="ECO:0000313" key="9">
    <source>
        <dbReference type="Proteomes" id="UP001140949"/>
    </source>
</evidence>
<dbReference type="GO" id="GO:0009073">
    <property type="term" value="P:aromatic amino acid family biosynthetic process"/>
    <property type="evidence" value="ECO:0007669"/>
    <property type="project" value="UniProtKB-KW"/>
</dbReference>
<dbReference type="InterPro" id="IPR020541">
    <property type="entry name" value="Chorismate_synthase_CS"/>
</dbReference>
<dbReference type="PANTHER" id="PTHR21085:SF0">
    <property type="entry name" value="CHORISMATE SYNTHASE"/>
    <property type="match status" value="1"/>
</dbReference>
<comment type="similarity">
    <text evidence="2">Belongs to the chorismate synthase family.</text>
</comment>
<dbReference type="EMBL" id="JANAVB010026200">
    <property type="protein sequence ID" value="KAJ6819356.1"/>
    <property type="molecule type" value="Genomic_DNA"/>
</dbReference>
<dbReference type="GO" id="GO:0008652">
    <property type="term" value="P:amino acid biosynthetic process"/>
    <property type="evidence" value="ECO:0007669"/>
    <property type="project" value="UniProtKB-KW"/>
</dbReference>
<evidence type="ECO:0000256" key="7">
    <source>
        <dbReference type="SAM" id="MobiDB-lite"/>
    </source>
</evidence>
<keyword evidence="4" id="KW-0028">Amino-acid biosynthesis</keyword>
<dbReference type="GO" id="GO:0005829">
    <property type="term" value="C:cytosol"/>
    <property type="evidence" value="ECO:0007669"/>
    <property type="project" value="TreeGrafter"/>
</dbReference>
<dbReference type="InterPro" id="IPR035904">
    <property type="entry name" value="Chorismate_synth_AroC_sf"/>
</dbReference>
<protein>
    <recommendedName>
        <fullName evidence="3">chorismate synthase</fullName>
        <ecNumber evidence="3">4.2.3.5</ecNumber>
    </recommendedName>
</protein>
<sequence length="217" mass="23599">MVASSFLSSKIFLKGSRTDGFGFQSSDLRKQSPPSSVQISIQRRRFPPPPTTPRTLEVRATENVFGKNFQIATYGESHGGGVGCIISGCPPRMPLSQADLQVELDRRRPGQSRITTPRKETDTCQILSGISEGMTTGTPIHVFVPNTDQRGHDYSEMSKAYRPSHADATYDFKYGVRSVEGGGRSSARETIGRVAAGAIAKKILKMLLGTEVGQHVL</sequence>
<dbReference type="GO" id="GO:0010181">
    <property type="term" value="F:FMN binding"/>
    <property type="evidence" value="ECO:0007669"/>
    <property type="project" value="TreeGrafter"/>
</dbReference>
<keyword evidence="6" id="KW-0456">Lyase</keyword>
<feature type="region of interest" description="Disordered" evidence="7">
    <location>
        <begin position="22"/>
        <end position="54"/>
    </location>
</feature>
<evidence type="ECO:0000256" key="5">
    <source>
        <dbReference type="ARBA" id="ARBA00023141"/>
    </source>
</evidence>
<accession>A0AAX6FSG8</accession>
<dbReference type="AlphaFoldDB" id="A0AAX6FSG8"/>
<evidence type="ECO:0000256" key="2">
    <source>
        <dbReference type="ARBA" id="ARBA00008014"/>
    </source>
</evidence>
<dbReference type="Proteomes" id="UP001140949">
    <property type="component" value="Unassembled WGS sequence"/>
</dbReference>
<dbReference type="PROSITE" id="PS00787">
    <property type="entry name" value="CHORISMATE_SYNTHASE_1"/>
    <property type="match status" value="1"/>
</dbReference>
<evidence type="ECO:0000256" key="6">
    <source>
        <dbReference type="ARBA" id="ARBA00023239"/>
    </source>
</evidence>
<proteinExistence type="inferred from homology"/>
<dbReference type="PANTHER" id="PTHR21085">
    <property type="entry name" value="CHORISMATE SYNTHASE"/>
    <property type="match status" value="1"/>
</dbReference>
<name>A0AAX6FSG8_IRIPA</name>
<dbReference type="Gene3D" id="3.60.150.10">
    <property type="entry name" value="Chorismate synthase AroC"/>
    <property type="match status" value="1"/>
</dbReference>
<evidence type="ECO:0000256" key="4">
    <source>
        <dbReference type="ARBA" id="ARBA00022605"/>
    </source>
</evidence>